<evidence type="ECO:0000313" key="2">
    <source>
        <dbReference type="EMBL" id="KAA8500252.1"/>
    </source>
</evidence>
<evidence type="ECO:0000259" key="1">
    <source>
        <dbReference type="Pfam" id="PF02559"/>
    </source>
</evidence>
<dbReference type="InterPro" id="IPR042215">
    <property type="entry name" value="CarD-like_C"/>
</dbReference>
<comment type="caution">
    <text evidence="2">The sequence shown here is derived from an EMBL/GenBank/DDBJ whole genome shotgun (WGS) entry which is preliminary data.</text>
</comment>
<name>A0A5M9HYS7_9FIRM</name>
<sequence length="170" mass="19683">MLSRGDAVVYKCRGLYKVEDVGTLDFSFVDSSKQYYTLQSVEDAGDKAYVPAEDDTNIRRPVSREEALELIGRIPEIEVLHVKNEKFREQEYKACIADFCPENWVRVLKTTYKRTKSRGSMTSLDRKYQMLLEHALYSEFSFALGIPAGEMQQFIAEHVDNYSPEPHLRK</sequence>
<dbReference type="RefSeq" id="WP_150311605.1">
    <property type="nucleotide sequence ID" value="NZ_VMSO01000034.1"/>
</dbReference>
<dbReference type="InterPro" id="IPR003711">
    <property type="entry name" value="CarD-like/TRCF_RID"/>
</dbReference>
<dbReference type="AlphaFoldDB" id="A0A5M9HYS7"/>
<dbReference type="EMBL" id="VMSO01000034">
    <property type="protein sequence ID" value="KAA8500252.1"/>
    <property type="molecule type" value="Genomic_DNA"/>
</dbReference>
<feature type="domain" description="CarD-like/TRCF RNAP-interacting" evidence="1">
    <location>
        <begin position="2"/>
        <end position="60"/>
    </location>
</feature>
<dbReference type="Pfam" id="PF02559">
    <property type="entry name" value="CarD_TRCF_RID"/>
    <property type="match status" value="1"/>
</dbReference>
<dbReference type="Gene3D" id="2.40.10.170">
    <property type="match status" value="1"/>
</dbReference>
<keyword evidence="3" id="KW-1185">Reference proteome</keyword>
<proteinExistence type="predicted"/>
<evidence type="ECO:0000313" key="3">
    <source>
        <dbReference type="Proteomes" id="UP000322025"/>
    </source>
</evidence>
<dbReference type="Proteomes" id="UP000322025">
    <property type="component" value="Unassembled WGS sequence"/>
</dbReference>
<dbReference type="Gene3D" id="1.20.58.1290">
    <property type="entry name" value="CarD-like, C-terminal domain"/>
    <property type="match status" value="1"/>
</dbReference>
<reference evidence="2" key="1">
    <citation type="submission" date="2019-07" db="EMBL/GenBank/DDBJ databases">
        <authorList>
            <person name="Wongkuna S."/>
            <person name="Scaria J."/>
        </authorList>
    </citation>
    <scope>NUCLEOTIDE SEQUENCE [LARGE SCALE GENOMIC DNA]</scope>
    <source>
        <strain evidence="2">SW178</strain>
    </source>
</reference>
<gene>
    <name evidence="2" type="ORF">FNY66_14555</name>
</gene>
<accession>A0A5M9HYS7</accession>
<dbReference type="OrthoDB" id="9786074at2"/>
<organism evidence="2 3">
    <name type="scientific">Mediterraneibacter catenae</name>
    <dbReference type="NCBI Taxonomy" id="2594882"/>
    <lineage>
        <taxon>Bacteria</taxon>
        <taxon>Bacillati</taxon>
        <taxon>Bacillota</taxon>
        <taxon>Clostridia</taxon>
        <taxon>Lachnospirales</taxon>
        <taxon>Lachnospiraceae</taxon>
        <taxon>Mediterraneibacter</taxon>
    </lineage>
</organism>
<protein>
    <submittedName>
        <fullName evidence="2">CarD-like/TRCF domain protein</fullName>
    </submittedName>
</protein>